<gene>
    <name evidence="2" type="ORF">EV378_3958</name>
</gene>
<name>A0A4R1HGM7_PSEEN</name>
<comment type="caution">
    <text evidence="2">The sequence shown here is derived from an EMBL/GenBank/DDBJ whole genome shotgun (WGS) entry which is preliminary data.</text>
</comment>
<evidence type="ECO:0000313" key="2">
    <source>
        <dbReference type="EMBL" id="TCK20011.1"/>
    </source>
</evidence>
<sequence length="130" mass="13469">MAVLVQYHCPDCGQDSDRWVSTPAPARADCSRCAGPARRRFGGALLRGAQRSATATATATGQHDHACLPDVPGTCTLVPTAARMLAARARGDTRAMDQEAARQTRAIADGTLDPTGSLKTMYSGGPAAAD</sequence>
<evidence type="ECO:0000256" key="1">
    <source>
        <dbReference type="SAM" id="MobiDB-lite"/>
    </source>
</evidence>
<protein>
    <submittedName>
        <fullName evidence="2">Uncharacterized protein</fullName>
    </submittedName>
</protein>
<reference evidence="2 3" key="1">
    <citation type="submission" date="2019-03" db="EMBL/GenBank/DDBJ databases">
        <title>Sequencing the genomes of 1000 actinobacteria strains.</title>
        <authorList>
            <person name="Klenk H.-P."/>
        </authorList>
    </citation>
    <scope>NUCLEOTIDE SEQUENCE [LARGE SCALE GENOMIC DNA]</scope>
    <source>
        <strain evidence="2 3">DSM 44969</strain>
    </source>
</reference>
<keyword evidence="3" id="KW-1185">Reference proteome</keyword>
<evidence type="ECO:0000313" key="3">
    <source>
        <dbReference type="Proteomes" id="UP000295560"/>
    </source>
</evidence>
<dbReference type="RefSeq" id="WP_132428447.1">
    <property type="nucleotide sequence ID" value="NZ_SMFZ01000002.1"/>
</dbReference>
<dbReference type="AlphaFoldDB" id="A0A4R1HGM7"/>
<accession>A0A4R1HGM7</accession>
<proteinExistence type="predicted"/>
<feature type="region of interest" description="Disordered" evidence="1">
    <location>
        <begin position="90"/>
        <end position="130"/>
    </location>
</feature>
<organism evidence="2 3">
    <name type="scientific">Pseudonocardia endophytica</name>
    <dbReference type="NCBI Taxonomy" id="401976"/>
    <lineage>
        <taxon>Bacteria</taxon>
        <taxon>Bacillati</taxon>
        <taxon>Actinomycetota</taxon>
        <taxon>Actinomycetes</taxon>
        <taxon>Pseudonocardiales</taxon>
        <taxon>Pseudonocardiaceae</taxon>
        <taxon>Pseudonocardia</taxon>
    </lineage>
</organism>
<dbReference type="OrthoDB" id="3575018at2"/>
<feature type="compositionally biased region" description="Basic and acidic residues" evidence="1">
    <location>
        <begin position="90"/>
        <end position="102"/>
    </location>
</feature>
<dbReference type="Proteomes" id="UP000295560">
    <property type="component" value="Unassembled WGS sequence"/>
</dbReference>
<dbReference type="EMBL" id="SMFZ01000002">
    <property type="protein sequence ID" value="TCK20011.1"/>
    <property type="molecule type" value="Genomic_DNA"/>
</dbReference>